<dbReference type="RefSeq" id="WP_345052622.1">
    <property type="nucleotide sequence ID" value="NZ_BAAAVM010000040.1"/>
</dbReference>
<dbReference type="EMBL" id="BAAAVM010000040">
    <property type="protein sequence ID" value="GAA3145210.1"/>
    <property type="molecule type" value="Genomic_DNA"/>
</dbReference>
<organism evidence="5 6">
    <name type="scientific">Streptomyces rameus</name>
    <dbReference type="NCBI Taxonomy" id="68261"/>
    <lineage>
        <taxon>Bacteria</taxon>
        <taxon>Bacillati</taxon>
        <taxon>Actinomycetota</taxon>
        <taxon>Actinomycetes</taxon>
        <taxon>Kitasatosporales</taxon>
        <taxon>Streptomycetaceae</taxon>
        <taxon>Streptomyces</taxon>
    </lineage>
</organism>
<feature type="compositionally biased region" description="Basic and acidic residues" evidence="3">
    <location>
        <begin position="224"/>
        <end position="242"/>
    </location>
</feature>
<sequence length="252" mass="26863">MELWWWQHGTPVPEGFAELLDASEHARAAAFRFPAHSTRFVWARALAKRIVGAAAGVPARAVRLTREPCPGCGDTGHGPPVAELPCGTVHLSLSHSEGYSALLLSPRHPVGLDIERVRPMPVDVLAPATLGGDERAYVFGEPPGPRRSLAYLRCWTRKEAVLKAVGTGVVGDLAALGVRPWEPAARVAHGTGRRAGDWRVSDLRPAPDLLAAVARPATGADEPLMPHRADADEPFAPHRADPESADPPCSVA</sequence>
<name>A0ABP6NE36_9ACTN</name>
<dbReference type="InterPro" id="IPR037143">
    <property type="entry name" value="4-PPantetheinyl_Trfase_dom_sf"/>
</dbReference>
<dbReference type="PANTHER" id="PTHR12215">
    <property type="entry name" value="PHOSPHOPANTETHEINE TRANSFERASE"/>
    <property type="match status" value="1"/>
</dbReference>
<evidence type="ECO:0000256" key="2">
    <source>
        <dbReference type="ARBA" id="ARBA00022679"/>
    </source>
</evidence>
<evidence type="ECO:0000256" key="1">
    <source>
        <dbReference type="ARBA" id="ARBA00010990"/>
    </source>
</evidence>
<comment type="similarity">
    <text evidence="1">Belongs to the P-Pant transferase superfamily. Gsp/Sfp/HetI/AcpT family.</text>
</comment>
<protein>
    <submittedName>
        <fullName evidence="5">4'-phosphopantetheinyl transferase superfamily protein</fullName>
    </submittedName>
</protein>
<evidence type="ECO:0000256" key="3">
    <source>
        <dbReference type="SAM" id="MobiDB-lite"/>
    </source>
</evidence>
<keyword evidence="2 5" id="KW-0808">Transferase</keyword>
<reference evidence="6" key="1">
    <citation type="journal article" date="2019" name="Int. J. Syst. Evol. Microbiol.">
        <title>The Global Catalogue of Microorganisms (GCM) 10K type strain sequencing project: providing services to taxonomists for standard genome sequencing and annotation.</title>
        <authorList>
            <consortium name="The Broad Institute Genomics Platform"/>
            <consortium name="The Broad Institute Genome Sequencing Center for Infectious Disease"/>
            <person name="Wu L."/>
            <person name="Ma J."/>
        </authorList>
    </citation>
    <scope>NUCLEOTIDE SEQUENCE [LARGE SCALE GENOMIC DNA]</scope>
    <source>
        <strain evidence="6">JCM 11574</strain>
    </source>
</reference>
<dbReference type="GO" id="GO:0016740">
    <property type="term" value="F:transferase activity"/>
    <property type="evidence" value="ECO:0007669"/>
    <property type="project" value="UniProtKB-KW"/>
</dbReference>
<evidence type="ECO:0000259" key="4">
    <source>
        <dbReference type="Pfam" id="PF01648"/>
    </source>
</evidence>
<gene>
    <name evidence="5" type="ORF">GCM10010521_35280</name>
</gene>
<feature type="domain" description="4'-phosphopantetheinyl transferase" evidence="4">
    <location>
        <begin position="109"/>
        <end position="185"/>
    </location>
</feature>
<comment type="caution">
    <text evidence="5">The sequence shown here is derived from an EMBL/GenBank/DDBJ whole genome shotgun (WGS) entry which is preliminary data.</text>
</comment>
<feature type="region of interest" description="Disordered" evidence="3">
    <location>
        <begin position="216"/>
        <end position="252"/>
    </location>
</feature>
<keyword evidence="6" id="KW-1185">Reference proteome</keyword>
<dbReference type="Proteomes" id="UP001500893">
    <property type="component" value="Unassembled WGS sequence"/>
</dbReference>
<dbReference type="InterPro" id="IPR008278">
    <property type="entry name" value="4-PPantetheinyl_Trfase_dom"/>
</dbReference>
<accession>A0ABP6NE36</accession>
<dbReference type="PANTHER" id="PTHR12215:SF10">
    <property type="entry name" value="L-AMINOADIPATE-SEMIALDEHYDE DEHYDROGENASE-PHOSPHOPANTETHEINYL TRANSFERASE"/>
    <property type="match status" value="1"/>
</dbReference>
<evidence type="ECO:0000313" key="6">
    <source>
        <dbReference type="Proteomes" id="UP001500893"/>
    </source>
</evidence>
<dbReference type="Gene3D" id="3.90.470.20">
    <property type="entry name" value="4'-phosphopantetheinyl transferase domain"/>
    <property type="match status" value="1"/>
</dbReference>
<proteinExistence type="inferred from homology"/>
<evidence type="ECO:0000313" key="5">
    <source>
        <dbReference type="EMBL" id="GAA3145210.1"/>
    </source>
</evidence>
<dbReference type="SUPFAM" id="SSF56214">
    <property type="entry name" value="4'-phosphopantetheinyl transferase"/>
    <property type="match status" value="2"/>
</dbReference>
<dbReference type="InterPro" id="IPR050559">
    <property type="entry name" value="P-Pant_transferase_sf"/>
</dbReference>
<dbReference type="Pfam" id="PF01648">
    <property type="entry name" value="ACPS"/>
    <property type="match status" value="1"/>
</dbReference>